<dbReference type="AlphaFoldDB" id="A0A0K2THT1"/>
<reference evidence="1" key="1">
    <citation type="submission" date="2014-05" db="EMBL/GenBank/DDBJ databases">
        <authorList>
            <person name="Chronopoulou M."/>
        </authorList>
    </citation>
    <scope>NUCLEOTIDE SEQUENCE</scope>
    <source>
        <tissue evidence="1">Whole organism</tissue>
    </source>
</reference>
<proteinExistence type="predicted"/>
<accession>A0A0K2THT1</accession>
<name>A0A0K2THT1_LEPSM</name>
<dbReference type="EMBL" id="HACA01007721">
    <property type="protein sequence ID" value="CDW25082.1"/>
    <property type="molecule type" value="Transcribed_RNA"/>
</dbReference>
<feature type="non-terminal residue" evidence="1">
    <location>
        <position position="1"/>
    </location>
</feature>
<dbReference type="EMBL" id="HACA01007720">
    <property type="protein sequence ID" value="CDW25081.1"/>
    <property type="molecule type" value="Transcribed_RNA"/>
</dbReference>
<sequence length="53" mass="6242">QFRVATTEFSGSFKYIWPTHSHLIHPGINYVPEELLVYLQIQVEILREGIQRS</sequence>
<organism evidence="1">
    <name type="scientific">Lepeophtheirus salmonis</name>
    <name type="common">Salmon louse</name>
    <name type="synonym">Caligus salmonis</name>
    <dbReference type="NCBI Taxonomy" id="72036"/>
    <lineage>
        <taxon>Eukaryota</taxon>
        <taxon>Metazoa</taxon>
        <taxon>Ecdysozoa</taxon>
        <taxon>Arthropoda</taxon>
        <taxon>Crustacea</taxon>
        <taxon>Multicrustacea</taxon>
        <taxon>Hexanauplia</taxon>
        <taxon>Copepoda</taxon>
        <taxon>Siphonostomatoida</taxon>
        <taxon>Caligidae</taxon>
        <taxon>Lepeophtheirus</taxon>
    </lineage>
</organism>
<protein>
    <submittedName>
        <fullName evidence="1">Uncharacterized protein</fullName>
    </submittedName>
</protein>
<evidence type="ECO:0000313" key="1">
    <source>
        <dbReference type="EMBL" id="CDW25081.1"/>
    </source>
</evidence>